<evidence type="ECO:0000313" key="2">
    <source>
        <dbReference type="Proteomes" id="UP000294847"/>
    </source>
</evidence>
<dbReference type="EMBL" id="CP034205">
    <property type="protein sequence ID" value="QBZ56154.1"/>
    <property type="molecule type" value="Genomic_DNA"/>
</dbReference>
<accession>A0A4P7N7U8</accession>
<reference evidence="1 2" key="1">
    <citation type="journal article" date="2019" name="Mol. Biol. Evol.">
        <title>Blast fungal genomes show frequent chromosomal changes, gene gains and losses, and effector gene turnover.</title>
        <authorList>
            <person name="Gomez Luciano L.B."/>
            <person name="Jason Tsai I."/>
            <person name="Chuma I."/>
            <person name="Tosa Y."/>
            <person name="Chen Y.H."/>
            <person name="Li J.Y."/>
            <person name="Li M.Y."/>
            <person name="Jade Lu M.Y."/>
            <person name="Nakayashiki H."/>
            <person name="Li W.H."/>
        </authorList>
    </citation>
    <scope>NUCLEOTIDE SEQUENCE [LARGE SCALE GENOMIC DNA]</scope>
    <source>
        <strain evidence="1">MZ5-1-6</strain>
    </source>
</reference>
<dbReference type="AlphaFoldDB" id="A0A4P7N7U8"/>
<proteinExistence type="predicted"/>
<gene>
    <name evidence="1" type="ORF">PoMZ_01060</name>
</gene>
<name>A0A4P7N7U8_PYROR</name>
<protein>
    <submittedName>
        <fullName evidence="1">Uncharacterized protein</fullName>
    </submittedName>
</protein>
<sequence length="361" mass="38385">MAGIRWGSLFPILMGVVAIALGITLLATGNKVSSANVNDAWLILNMTKAGQSQIEITPSNNGPASGNADPNSIQGILNGLINGISNNLTGMINGAVQDLQGQLIGNVTRSLNLKDTYVMFMTRQCEGDYLDRLNPSSEIRITDCYSYDDKSKGLRRISTSIPSTFTVATANVTVPLIQVMSTTLGLLVDVITIGSRFMTAMLVIGVIGTGVAVLGSFVFLAAGRNRPAVVAWTAAALLGSTAFWLLAVAGTAIAYGGSSAMDSGGAALNMSARTTSAFLALAWLAAVFAGLAAMFWWVVWFVEFRRHSYKKRARTPNQIGNYRGIWLEVKYDHTVTDAEPGSKEEAAIMGTAQPLTSTRFV</sequence>
<organism evidence="1 2">
    <name type="scientific">Pyricularia oryzae</name>
    <name type="common">Rice blast fungus</name>
    <name type="synonym">Magnaporthe oryzae</name>
    <dbReference type="NCBI Taxonomy" id="318829"/>
    <lineage>
        <taxon>Eukaryota</taxon>
        <taxon>Fungi</taxon>
        <taxon>Dikarya</taxon>
        <taxon>Ascomycota</taxon>
        <taxon>Pezizomycotina</taxon>
        <taxon>Sordariomycetes</taxon>
        <taxon>Sordariomycetidae</taxon>
        <taxon>Magnaporthales</taxon>
        <taxon>Pyriculariaceae</taxon>
        <taxon>Pyricularia</taxon>
    </lineage>
</organism>
<evidence type="ECO:0000313" key="1">
    <source>
        <dbReference type="EMBL" id="QBZ56154.1"/>
    </source>
</evidence>
<dbReference type="Proteomes" id="UP000294847">
    <property type="component" value="Chromosome 2"/>
</dbReference>